<feature type="domain" description="Tyr recombinase" evidence="4">
    <location>
        <begin position="90"/>
        <end position="263"/>
    </location>
</feature>
<dbReference type="InterPro" id="IPR011010">
    <property type="entry name" value="DNA_brk_join_enz"/>
</dbReference>
<dbReference type="Pfam" id="PF00589">
    <property type="entry name" value="Phage_integrase"/>
    <property type="match status" value="1"/>
</dbReference>
<dbReference type="GO" id="GO:0006310">
    <property type="term" value="P:DNA recombination"/>
    <property type="evidence" value="ECO:0007669"/>
    <property type="project" value="UniProtKB-KW"/>
</dbReference>
<dbReference type="PANTHER" id="PTHR30349:SF64">
    <property type="entry name" value="PROPHAGE INTEGRASE INTD-RELATED"/>
    <property type="match status" value="1"/>
</dbReference>
<dbReference type="Proteomes" id="UP000662074">
    <property type="component" value="Unassembled WGS sequence"/>
</dbReference>
<dbReference type="SUPFAM" id="SSF56349">
    <property type="entry name" value="DNA breaking-rejoining enzymes"/>
    <property type="match status" value="1"/>
</dbReference>
<reference evidence="5" key="2">
    <citation type="submission" date="2020-09" db="EMBL/GenBank/DDBJ databases">
        <authorList>
            <person name="Sun Q."/>
            <person name="Sedlacek I."/>
        </authorList>
    </citation>
    <scope>NUCLEOTIDE SEQUENCE</scope>
    <source>
        <strain evidence="5">CCM 8711</strain>
    </source>
</reference>
<proteinExistence type="inferred from homology"/>
<sequence length="267" mass="30716">MATYNKFVLIRSHVGEFIKSYYHLTDYPLGQLKLGFLQDFDHFLKLQKVQNQNTVNKTIERGKKVVKIAVAHGWLTHDPFALFRKKRFVKAVVYLDSEELDLLKNYQFSGKLNTIRNIFLFSCYTGLAYHEVSHLRNVHLKTNKGMLWIEMIRQKTKRPISVPLLPKALAVLEYYDYLNNDGALLPVISNQKLNAYLKDVGSELGIEKHLTHHVARKTFASTVLLNNDVPVDVASFLLGHSKVSTTEEFYAKVQRVRVLTHLSKISG</sequence>
<accession>A0A917J7D1</accession>
<keyword evidence="2" id="KW-0238">DNA-binding</keyword>
<reference evidence="5" key="1">
    <citation type="journal article" date="2014" name="Int. J. Syst. Evol. Microbiol.">
        <title>Complete genome sequence of Corynebacterium casei LMG S-19264T (=DSM 44701T), isolated from a smear-ripened cheese.</title>
        <authorList>
            <consortium name="US DOE Joint Genome Institute (JGI-PGF)"/>
            <person name="Walter F."/>
            <person name="Albersmeier A."/>
            <person name="Kalinowski J."/>
            <person name="Ruckert C."/>
        </authorList>
    </citation>
    <scope>NUCLEOTIDE SEQUENCE</scope>
    <source>
        <strain evidence="5">CCM 8711</strain>
    </source>
</reference>
<dbReference type="PROSITE" id="PS51898">
    <property type="entry name" value="TYR_RECOMBINASE"/>
    <property type="match status" value="1"/>
</dbReference>
<organism evidence="5 6">
    <name type="scientific">Mucilaginibacter galii</name>
    <dbReference type="NCBI Taxonomy" id="2005073"/>
    <lineage>
        <taxon>Bacteria</taxon>
        <taxon>Pseudomonadati</taxon>
        <taxon>Bacteroidota</taxon>
        <taxon>Sphingobacteriia</taxon>
        <taxon>Sphingobacteriales</taxon>
        <taxon>Sphingobacteriaceae</taxon>
        <taxon>Mucilaginibacter</taxon>
    </lineage>
</organism>
<protein>
    <recommendedName>
        <fullName evidence="4">Tyr recombinase domain-containing protein</fullName>
    </recommendedName>
</protein>
<dbReference type="GO" id="GO:0015074">
    <property type="term" value="P:DNA integration"/>
    <property type="evidence" value="ECO:0007669"/>
    <property type="project" value="InterPro"/>
</dbReference>
<dbReference type="AlphaFoldDB" id="A0A917J7D1"/>
<name>A0A917J7D1_9SPHI</name>
<evidence type="ECO:0000256" key="1">
    <source>
        <dbReference type="ARBA" id="ARBA00008857"/>
    </source>
</evidence>
<evidence type="ECO:0000259" key="4">
    <source>
        <dbReference type="PROSITE" id="PS51898"/>
    </source>
</evidence>
<dbReference type="InterPro" id="IPR050090">
    <property type="entry name" value="Tyrosine_recombinase_XerCD"/>
</dbReference>
<dbReference type="InterPro" id="IPR002104">
    <property type="entry name" value="Integrase_catalytic"/>
</dbReference>
<dbReference type="PANTHER" id="PTHR30349">
    <property type="entry name" value="PHAGE INTEGRASE-RELATED"/>
    <property type="match status" value="1"/>
</dbReference>
<keyword evidence="6" id="KW-1185">Reference proteome</keyword>
<dbReference type="Gene3D" id="1.10.443.10">
    <property type="entry name" value="Intergrase catalytic core"/>
    <property type="match status" value="1"/>
</dbReference>
<dbReference type="EMBL" id="BMDO01000003">
    <property type="protein sequence ID" value="GGI50438.1"/>
    <property type="molecule type" value="Genomic_DNA"/>
</dbReference>
<gene>
    <name evidence="5" type="ORF">GCM10011425_16500</name>
</gene>
<evidence type="ECO:0000256" key="2">
    <source>
        <dbReference type="ARBA" id="ARBA00023125"/>
    </source>
</evidence>
<dbReference type="Pfam" id="PF13102">
    <property type="entry name" value="Phage_int_SAM_5"/>
    <property type="match status" value="1"/>
</dbReference>
<dbReference type="InterPro" id="IPR010998">
    <property type="entry name" value="Integrase_recombinase_N"/>
</dbReference>
<dbReference type="CDD" id="cd01185">
    <property type="entry name" value="INTN1_C_like"/>
    <property type="match status" value="1"/>
</dbReference>
<keyword evidence="3" id="KW-0233">DNA recombination</keyword>
<dbReference type="InterPro" id="IPR013762">
    <property type="entry name" value="Integrase-like_cat_sf"/>
</dbReference>
<evidence type="ECO:0000313" key="6">
    <source>
        <dbReference type="Proteomes" id="UP000662074"/>
    </source>
</evidence>
<dbReference type="Gene3D" id="1.10.150.130">
    <property type="match status" value="1"/>
</dbReference>
<evidence type="ECO:0000256" key="3">
    <source>
        <dbReference type="ARBA" id="ARBA00023172"/>
    </source>
</evidence>
<comment type="similarity">
    <text evidence="1">Belongs to the 'phage' integrase family.</text>
</comment>
<comment type="caution">
    <text evidence="5">The sequence shown here is derived from an EMBL/GenBank/DDBJ whole genome shotgun (WGS) entry which is preliminary data.</text>
</comment>
<evidence type="ECO:0000313" key="5">
    <source>
        <dbReference type="EMBL" id="GGI50438.1"/>
    </source>
</evidence>
<dbReference type="InterPro" id="IPR025269">
    <property type="entry name" value="SAM-like_dom"/>
</dbReference>
<dbReference type="GO" id="GO:0003677">
    <property type="term" value="F:DNA binding"/>
    <property type="evidence" value="ECO:0007669"/>
    <property type="project" value="UniProtKB-KW"/>
</dbReference>